<keyword evidence="15 19" id="KW-0472">Membrane</keyword>
<dbReference type="Proteomes" id="UP000014216">
    <property type="component" value="Unassembled WGS sequence"/>
</dbReference>
<evidence type="ECO:0000256" key="3">
    <source>
        <dbReference type="ARBA" id="ARBA00005119"/>
    </source>
</evidence>
<feature type="transmembrane region" description="Helical" evidence="19">
    <location>
        <begin position="57"/>
        <end position="76"/>
    </location>
</feature>
<evidence type="ECO:0000256" key="6">
    <source>
        <dbReference type="ARBA" id="ARBA00012487"/>
    </source>
</evidence>
<dbReference type="GO" id="GO:0004605">
    <property type="term" value="F:phosphatidate cytidylyltransferase activity"/>
    <property type="evidence" value="ECO:0007669"/>
    <property type="project" value="UniProtKB-EC"/>
</dbReference>
<feature type="transmembrane region" description="Helical" evidence="19">
    <location>
        <begin position="112"/>
        <end position="132"/>
    </location>
</feature>
<evidence type="ECO:0000256" key="1">
    <source>
        <dbReference type="ARBA" id="ARBA00001698"/>
    </source>
</evidence>
<evidence type="ECO:0000256" key="2">
    <source>
        <dbReference type="ARBA" id="ARBA00004651"/>
    </source>
</evidence>
<feature type="transmembrane region" description="Helical" evidence="19">
    <location>
        <begin position="180"/>
        <end position="200"/>
    </location>
</feature>
<evidence type="ECO:0000313" key="20">
    <source>
        <dbReference type="EMBL" id="EMS79578.1"/>
    </source>
</evidence>
<comment type="pathway">
    <text evidence="3 18">Phospholipid metabolism; CDP-diacylglycerol biosynthesis; CDP-diacylglycerol from sn-glycerol 3-phosphate: step 3/3.</text>
</comment>
<evidence type="ECO:0000256" key="9">
    <source>
        <dbReference type="ARBA" id="ARBA00022516"/>
    </source>
</evidence>
<keyword evidence="14" id="KW-0443">Lipid metabolism</keyword>
<evidence type="ECO:0000256" key="15">
    <source>
        <dbReference type="ARBA" id="ARBA00023136"/>
    </source>
</evidence>
<keyword evidence="13 19" id="KW-1133">Transmembrane helix</keyword>
<keyword evidence="12 18" id="KW-0548">Nucleotidyltransferase</keyword>
<sequence>MQHAQRWITTLILAPLIIWILIKGTPMILSALVSAVAVSAIREYLRIVFRSDNHTVPWMISGFSYLTCIFLVTAAAFASWPAMILVLILNLIFLSAFVLFRFPAGKDLFDTIARQALGIMYIPLSLSLLLFVRNMEHGALWVFWLLIVCFMNDTGAFYTGTYFGKRKLAPRISPKKTLEGSAGGIGASMTAGLIFSMLFFGSPGLALLTLPCSFLIAVAGQVGDLFESALKRASSVKDSGRILPGHGGMLDRIDGLLFAIPVLYAYLLAVGI</sequence>
<keyword evidence="17" id="KW-1208">Phospholipid metabolism</keyword>
<comment type="pathway">
    <text evidence="4">Lipid metabolism.</text>
</comment>
<dbReference type="EC" id="2.7.7.41" evidence="6 18"/>
<dbReference type="PANTHER" id="PTHR46382">
    <property type="entry name" value="PHOSPHATIDATE CYTIDYLYLTRANSFERASE"/>
    <property type="match status" value="1"/>
</dbReference>
<evidence type="ECO:0000256" key="14">
    <source>
        <dbReference type="ARBA" id="ARBA00023098"/>
    </source>
</evidence>
<evidence type="ECO:0000256" key="11">
    <source>
        <dbReference type="ARBA" id="ARBA00022692"/>
    </source>
</evidence>
<evidence type="ECO:0000313" key="21">
    <source>
        <dbReference type="Proteomes" id="UP000014216"/>
    </source>
</evidence>
<evidence type="ECO:0000256" key="17">
    <source>
        <dbReference type="ARBA" id="ARBA00023264"/>
    </source>
</evidence>
<protein>
    <recommendedName>
        <fullName evidence="7 18">Phosphatidate cytidylyltransferase</fullName>
        <ecNumber evidence="6 18">2.7.7.41</ecNumber>
    </recommendedName>
</protein>
<gene>
    <name evidence="20" type="primary">cdsA</name>
    <name evidence="20" type="ORF">Dpo_4c01260</name>
</gene>
<evidence type="ECO:0000256" key="10">
    <source>
        <dbReference type="ARBA" id="ARBA00022679"/>
    </source>
</evidence>
<dbReference type="InterPro" id="IPR000374">
    <property type="entry name" value="PC_trans"/>
</dbReference>
<dbReference type="UniPathway" id="UPA00557">
    <property type="reaction ID" value="UER00614"/>
</dbReference>
<comment type="caution">
    <text evidence="20">The sequence shown here is derived from an EMBL/GenBank/DDBJ whole genome shotgun (WGS) entry which is preliminary data.</text>
</comment>
<evidence type="ECO:0000256" key="16">
    <source>
        <dbReference type="ARBA" id="ARBA00023209"/>
    </source>
</evidence>
<feature type="transmembrane region" description="Helical" evidence="19">
    <location>
        <begin position="206"/>
        <end position="226"/>
    </location>
</feature>
<keyword evidence="9" id="KW-0444">Lipid biosynthesis</keyword>
<accession>S0FWZ2</accession>
<organism evidence="20 21">
    <name type="scientific">Desulfotignum phosphitoxidans DSM 13687</name>
    <dbReference type="NCBI Taxonomy" id="1286635"/>
    <lineage>
        <taxon>Bacteria</taxon>
        <taxon>Pseudomonadati</taxon>
        <taxon>Thermodesulfobacteriota</taxon>
        <taxon>Desulfobacteria</taxon>
        <taxon>Desulfobacterales</taxon>
        <taxon>Desulfobacteraceae</taxon>
        <taxon>Desulfotignum</taxon>
    </lineage>
</organism>
<name>S0FWZ2_9BACT</name>
<comment type="catalytic activity">
    <reaction evidence="1 18">
        <text>a 1,2-diacyl-sn-glycero-3-phosphate + CTP + H(+) = a CDP-1,2-diacyl-sn-glycerol + diphosphate</text>
        <dbReference type="Rhea" id="RHEA:16229"/>
        <dbReference type="ChEBI" id="CHEBI:15378"/>
        <dbReference type="ChEBI" id="CHEBI:33019"/>
        <dbReference type="ChEBI" id="CHEBI:37563"/>
        <dbReference type="ChEBI" id="CHEBI:58332"/>
        <dbReference type="ChEBI" id="CHEBI:58608"/>
        <dbReference type="EC" id="2.7.7.41"/>
    </reaction>
</comment>
<evidence type="ECO:0000256" key="13">
    <source>
        <dbReference type="ARBA" id="ARBA00022989"/>
    </source>
</evidence>
<keyword evidence="21" id="KW-1185">Reference proteome</keyword>
<dbReference type="PATRIC" id="fig|1286635.3.peg.2162"/>
<dbReference type="GO" id="GO:0016024">
    <property type="term" value="P:CDP-diacylglycerol biosynthetic process"/>
    <property type="evidence" value="ECO:0007669"/>
    <property type="project" value="UniProtKB-UniPathway"/>
</dbReference>
<comment type="similarity">
    <text evidence="5 18">Belongs to the CDS family.</text>
</comment>
<feature type="transmembrane region" description="Helical" evidence="19">
    <location>
        <begin position="82"/>
        <end position="100"/>
    </location>
</feature>
<evidence type="ECO:0000256" key="4">
    <source>
        <dbReference type="ARBA" id="ARBA00005189"/>
    </source>
</evidence>
<keyword evidence="16" id="KW-0594">Phospholipid biosynthesis</keyword>
<evidence type="ECO:0000256" key="12">
    <source>
        <dbReference type="ARBA" id="ARBA00022695"/>
    </source>
</evidence>
<dbReference type="Pfam" id="PF01148">
    <property type="entry name" value="CTP_transf_1"/>
    <property type="match status" value="1"/>
</dbReference>
<dbReference type="EMBL" id="APJX01000004">
    <property type="protein sequence ID" value="EMS79578.1"/>
    <property type="molecule type" value="Genomic_DNA"/>
</dbReference>
<proteinExistence type="inferred from homology"/>
<evidence type="ECO:0000256" key="19">
    <source>
        <dbReference type="SAM" id="Phobius"/>
    </source>
</evidence>
<dbReference type="PANTHER" id="PTHR46382:SF1">
    <property type="entry name" value="PHOSPHATIDATE CYTIDYLYLTRANSFERASE"/>
    <property type="match status" value="1"/>
</dbReference>
<evidence type="ECO:0000256" key="8">
    <source>
        <dbReference type="ARBA" id="ARBA00022475"/>
    </source>
</evidence>
<dbReference type="AlphaFoldDB" id="S0FWZ2"/>
<dbReference type="OrthoDB" id="9799199at2"/>
<evidence type="ECO:0000256" key="7">
    <source>
        <dbReference type="ARBA" id="ARBA00019373"/>
    </source>
</evidence>
<reference evidence="20 21" key="1">
    <citation type="journal article" date="2013" name="Genome Announc.">
        <title>Draft Genome Sequence of Desulfotignum phosphitoxidans DSM 13687 Strain FiPS-3.</title>
        <authorList>
            <person name="Poehlein A."/>
            <person name="Daniel R."/>
            <person name="Simeonova D.D."/>
        </authorList>
    </citation>
    <scope>NUCLEOTIDE SEQUENCE [LARGE SCALE GENOMIC DNA]</scope>
    <source>
        <strain evidence="20 21">DSM 13687</strain>
    </source>
</reference>
<dbReference type="RefSeq" id="WP_006965818.1">
    <property type="nucleotide sequence ID" value="NZ_APJX01000004.1"/>
</dbReference>
<keyword evidence="10 18" id="KW-0808">Transferase</keyword>
<comment type="subcellular location">
    <subcellularLocation>
        <location evidence="2">Cell membrane</location>
        <topology evidence="2">Multi-pass membrane protein</topology>
    </subcellularLocation>
</comment>
<dbReference type="PROSITE" id="PS01315">
    <property type="entry name" value="CDS"/>
    <property type="match status" value="1"/>
</dbReference>
<dbReference type="GO" id="GO:0005886">
    <property type="term" value="C:plasma membrane"/>
    <property type="evidence" value="ECO:0007669"/>
    <property type="project" value="UniProtKB-SubCell"/>
</dbReference>
<feature type="transmembrane region" description="Helical" evidence="19">
    <location>
        <begin position="138"/>
        <end position="159"/>
    </location>
</feature>
<keyword evidence="8" id="KW-1003">Cell membrane</keyword>
<feature type="transmembrane region" description="Helical" evidence="19">
    <location>
        <begin position="7"/>
        <end position="22"/>
    </location>
</feature>
<evidence type="ECO:0000256" key="18">
    <source>
        <dbReference type="RuleBase" id="RU003938"/>
    </source>
</evidence>
<evidence type="ECO:0000256" key="5">
    <source>
        <dbReference type="ARBA" id="ARBA00010185"/>
    </source>
</evidence>
<keyword evidence="11 18" id="KW-0812">Transmembrane</keyword>